<dbReference type="PANTHER" id="PTHR31376">
    <property type="entry name" value="OS09G0467300 PROTEIN-RELATED"/>
    <property type="match status" value="1"/>
</dbReference>
<evidence type="ECO:0000256" key="6">
    <source>
        <dbReference type="ARBA" id="ARBA00023136"/>
    </source>
</evidence>
<keyword evidence="9" id="KW-1185">Reference proteome</keyword>
<feature type="transmembrane region" description="Helical" evidence="7">
    <location>
        <begin position="167"/>
        <end position="185"/>
    </location>
</feature>
<dbReference type="GO" id="GO:0016020">
    <property type="term" value="C:membrane"/>
    <property type="evidence" value="ECO:0007669"/>
    <property type="project" value="UniProtKB-SubCell"/>
</dbReference>
<dbReference type="GO" id="GO:0015211">
    <property type="term" value="F:purine nucleoside transmembrane transporter activity"/>
    <property type="evidence" value="ECO:0007669"/>
    <property type="project" value="UniProtKB-UniRule"/>
</dbReference>
<evidence type="ECO:0000256" key="4">
    <source>
        <dbReference type="ARBA" id="ARBA00022692"/>
    </source>
</evidence>
<feature type="transmembrane region" description="Helical" evidence="7">
    <location>
        <begin position="309"/>
        <end position="328"/>
    </location>
</feature>
<dbReference type="AlphaFoldDB" id="A0AAP0QBT6"/>
<feature type="transmembrane region" description="Helical" evidence="7">
    <location>
        <begin position="231"/>
        <end position="258"/>
    </location>
</feature>
<evidence type="ECO:0000256" key="2">
    <source>
        <dbReference type="ARBA" id="ARBA00006213"/>
    </source>
</evidence>
<comment type="caution">
    <text evidence="8">The sequence shown here is derived from an EMBL/GenBank/DDBJ whole genome shotgun (WGS) entry which is preliminary data.</text>
</comment>
<dbReference type="InterPro" id="IPR030182">
    <property type="entry name" value="PUP_plant"/>
</dbReference>
<dbReference type="PANTHER" id="PTHR31376:SF105">
    <property type="entry name" value="PURINE PERMEASE-RELATED"/>
    <property type="match status" value="1"/>
</dbReference>
<organism evidence="8 9">
    <name type="scientific">Stephania yunnanensis</name>
    <dbReference type="NCBI Taxonomy" id="152371"/>
    <lineage>
        <taxon>Eukaryota</taxon>
        <taxon>Viridiplantae</taxon>
        <taxon>Streptophyta</taxon>
        <taxon>Embryophyta</taxon>
        <taxon>Tracheophyta</taxon>
        <taxon>Spermatophyta</taxon>
        <taxon>Magnoliopsida</taxon>
        <taxon>Ranunculales</taxon>
        <taxon>Menispermaceae</taxon>
        <taxon>Menispermoideae</taxon>
        <taxon>Cissampelideae</taxon>
        <taxon>Stephania</taxon>
    </lineage>
</organism>
<keyword evidence="4 7" id="KW-0812">Transmembrane</keyword>
<dbReference type="Proteomes" id="UP001420932">
    <property type="component" value="Unassembled WGS sequence"/>
</dbReference>
<evidence type="ECO:0000313" key="8">
    <source>
        <dbReference type="EMBL" id="KAK9170276.1"/>
    </source>
</evidence>
<sequence length="373" mass="40503">MAMNIERIEHGVVTDDEENRTAVPTHPMKSSSLKSLITKWWLLLLNAALLAVGTIGGPLLLRLYFLHGGSRRWIPGLLQTGGFPILLVPIGILYVRQGSPRNGKFFASPKLLLCGVFIGLLTGIDSFMYSLGLSYLPVSTSSLLLSTQLVFTAVFALIIVRHKFTPYSANAVVLMTLGSILLGISKSGDRPAGVTNAQYWLGFIVTLGAAALLGFMLPITEVSYTKVGKALTYSSVLQFQFVAALSATLFCTIGMLINKDFSAMPREASKYELGTAKYYLVLLASAIVWQLLFIGNMGLIFCSSSLTSGVVNATLLPVTEIAAVIVYHEKFNGQKGMSLALCIWGFASYFYGSYNYRGTKKQQLGKGTEEVTK</sequence>
<dbReference type="EMBL" id="JBBNAF010000001">
    <property type="protein sequence ID" value="KAK9170276.1"/>
    <property type="molecule type" value="Genomic_DNA"/>
</dbReference>
<keyword evidence="5 7" id="KW-1133">Transmembrane helix</keyword>
<evidence type="ECO:0000256" key="3">
    <source>
        <dbReference type="ARBA" id="ARBA00022448"/>
    </source>
</evidence>
<keyword evidence="6 7" id="KW-0472">Membrane</keyword>
<evidence type="ECO:0000256" key="7">
    <source>
        <dbReference type="RuleBase" id="RU368015"/>
    </source>
</evidence>
<dbReference type="InterPro" id="IPR037185">
    <property type="entry name" value="EmrE-like"/>
</dbReference>
<dbReference type="GO" id="GO:0005345">
    <property type="term" value="F:purine nucleobase transmembrane transporter activity"/>
    <property type="evidence" value="ECO:0007669"/>
    <property type="project" value="UniProtKB-UniRule"/>
</dbReference>
<feature type="transmembrane region" description="Helical" evidence="7">
    <location>
        <begin position="73"/>
        <end position="95"/>
    </location>
</feature>
<evidence type="ECO:0000256" key="5">
    <source>
        <dbReference type="ARBA" id="ARBA00022989"/>
    </source>
</evidence>
<evidence type="ECO:0000256" key="1">
    <source>
        <dbReference type="ARBA" id="ARBA00004141"/>
    </source>
</evidence>
<protein>
    <recommendedName>
        <fullName evidence="7">Probable purine permease</fullName>
    </recommendedName>
</protein>
<gene>
    <name evidence="8" type="ORF">Syun_002416</name>
</gene>
<feature type="transmembrane region" description="Helical" evidence="7">
    <location>
        <begin position="278"/>
        <end position="302"/>
    </location>
</feature>
<feature type="transmembrane region" description="Helical" evidence="7">
    <location>
        <begin position="143"/>
        <end position="160"/>
    </location>
</feature>
<reference evidence="8 9" key="1">
    <citation type="submission" date="2024-01" db="EMBL/GenBank/DDBJ databases">
        <title>Genome assemblies of Stephania.</title>
        <authorList>
            <person name="Yang L."/>
        </authorList>
    </citation>
    <scope>NUCLEOTIDE SEQUENCE [LARGE SCALE GENOMIC DNA]</scope>
    <source>
        <strain evidence="8">YNDBR</strain>
        <tissue evidence="8">Leaf</tissue>
    </source>
</reference>
<feature type="transmembrane region" description="Helical" evidence="7">
    <location>
        <begin position="111"/>
        <end position="131"/>
    </location>
</feature>
<keyword evidence="3 7" id="KW-0813">Transport</keyword>
<feature type="transmembrane region" description="Helical" evidence="7">
    <location>
        <begin position="197"/>
        <end position="219"/>
    </location>
</feature>
<comment type="subcellular location">
    <subcellularLocation>
        <location evidence="1 7">Membrane</location>
        <topology evidence="1 7">Multi-pass membrane protein</topology>
    </subcellularLocation>
</comment>
<accession>A0AAP0QBT6</accession>
<dbReference type="SUPFAM" id="SSF103481">
    <property type="entry name" value="Multidrug resistance efflux transporter EmrE"/>
    <property type="match status" value="1"/>
</dbReference>
<feature type="transmembrane region" description="Helical" evidence="7">
    <location>
        <begin position="334"/>
        <end position="352"/>
    </location>
</feature>
<comment type="similarity">
    <text evidence="2 7">Belongs to the purine permeases (TC 2.A.7.14) family.</text>
</comment>
<dbReference type="Pfam" id="PF16913">
    <property type="entry name" value="PUNUT"/>
    <property type="match status" value="1"/>
</dbReference>
<evidence type="ECO:0000313" key="9">
    <source>
        <dbReference type="Proteomes" id="UP001420932"/>
    </source>
</evidence>
<proteinExistence type="inferred from homology"/>
<feature type="transmembrane region" description="Helical" evidence="7">
    <location>
        <begin position="40"/>
        <end position="61"/>
    </location>
</feature>
<name>A0AAP0QBT6_9MAGN</name>